<comment type="similarity">
    <text evidence="3 4">Belongs to the glutamine synthetase family.</text>
</comment>
<gene>
    <name evidence="6" type="ORF">GU920_09885</name>
</gene>
<dbReference type="Gene3D" id="3.30.590.10">
    <property type="entry name" value="Glutamine synthetase/guanido kinase, catalytic domain"/>
    <property type="match status" value="1"/>
</dbReference>
<evidence type="ECO:0000313" key="7">
    <source>
        <dbReference type="Proteomes" id="UP001517376"/>
    </source>
</evidence>
<evidence type="ECO:0000313" key="6">
    <source>
        <dbReference type="EMBL" id="NBE07847.1"/>
    </source>
</evidence>
<dbReference type="Pfam" id="PF00120">
    <property type="entry name" value="Gln-synt_C"/>
    <property type="match status" value="1"/>
</dbReference>
<comment type="cofactor">
    <cofactor evidence="1">
        <name>Mg(2+)</name>
        <dbReference type="ChEBI" id="CHEBI:18420"/>
    </cofactor>
</comment>
<comment type="caution">
    <text evidence="6">The sequence shown here is derived from an EMBL/GenBank/DDBJ whole genome shotgun (WGS) entry which is preliminary data.</text>
</comment>
<dbReference type="PANTHER" id="PTHR43785:SF12">
    <property type="entry name" value="TYPE-1 GLUTAMINE SYNTHETASE 2"/>
    <property type="match status" value="1"/>
</dbReference>
<dbReference type="SUPFAM" id="SSF54368">
    <property type="entry name" value="Glutamine synthetase, N-terminal domain"/>
    <property type="match status" value="1"/>
</dbReference>
<feature type="domain" description="GS catalytic" evidence="5">
    <location>
        <begin position="120"/>
        <end position="455"/>
    </location>
</feature>
<reference evidence="7" key="1">
    <citation type="submission" date="2020-01" db="EMBL/GenBank/DDBJ databases">
        <title>Sphingomonas sp. strain CSW-10.</title>
        <authorList>
            <person name="Chen W.-M."/>
        </authorList>
    </citation>
    <scope>NUCLEOTIDE SEQUENCE [LARGE SCALE GENOMIC DNA]</scope>
    <source>
        <strain evidence="7">CCP-1</strain>
    </source>
</reference>
<dbReference type="InterPro" id="IPR014746">
    <property type="entry name" value="Gln_synth/guanido_kin_cat_dom"/>
</dbReference>
<evidence type="ECO:0000256" key="1">
    <source>
        <dbReference type="ARBA" id="ARBA00001946"/>
    </source>
</evidence>
<evidence type="ECO:0000259" key="5">
    <source>
        <dbReference type="PROSITE" id="PS51987"/>
    </source>
</evidence>
<evidence type="ECO:0000256" key="2">
    <source>
        <dbReference type="ARBA" id="ARBA00022598"/>
    </source>
</evidence>
<dbReference type="SMART" id="SM01230">
    <property type="entry name" value="Gln-synt_C"/>
    <property type="match status" value="1"/>
</dbReference>
<protein>
    <submittedName>
        <fullName evidence="6">Glutamine synthetase</fullName>
    </submittedName>
</protein>
<dbReference type="Proteomes" id="UP001517376">
    <property type="component" value="Unassembled WGS sequence"/>
</dbReference>
<accession>A0ABW9Y5J6</accession>
<dbReference type="Gene3D" id="3.10.20.70">
    <property type="entry name" value="Glutamine synthetase, N-terminal domain"/>
    <property type="match status" value="1"/>
</dbReference>
<organism evidence="6 7">
    <name type="scientific">Paragemmobacter ruber</name>
    <dbReference type="NCBI Taxonomy" id="1985673"/>
    <lineage>
        <taxon>Bacteria</taxon>
        <taxon>Pseudomonadati</taxon>
        <taxon>Pseudomonadota</taxon>
        <taxon>Alphaproteobacteria</taxon>
        <taxon>Rhodobacterales</taxon>
        <taxon>Paracoccaceae</taxon>
        <taxon>Paragemmobacter</taxon>
    </lineage>
</organism>
<keyword evidence="7" id="KW-1185">Reference proteome</keyword>
<keyword evidence="2" id="KW-0436">Ligase</keyword>
<dbReference type="PROSITE" id="PS51987">
    <property type="entry name" value="GS_CATALYTIC"/>
    <property type="match status" value="1"/>
</dbReference>
<dbReference type="InterPro" id="IPR008146">
    <property type="entry name" value="Gln_synth_cat_dom"/>
</dbReference>
<dbReference type="InterPro" id="IPR036651">
    <property type="entry name" value="Gln_synt_N_sf"/>
</dbReference>
<proteinExistence type="inferred from homology"/>
<evidence type="ECO:0000256" key="3">
    <source>
        <dbReference type="PROSITE-ProRule" id="PRU01331"/>
    </source>
</evidence>
<dbReference type="SUPFAM" id="SSF55931">
    <property type="entry name" value="Glutamine synthetase/guanido kinase"/>
    <property type="match status" value="1"/>
</dbReference>
<sequence length="455" mass="50663">MPGTMTLDALKEAVSRGEIDTVLVASIDMQGRLMGKRFHAAFFVNGGYKETHCCNYLLAVDMEMTTVPGYKTAGWEQGYGDYVMKPDLATLRPLPWLPGTALCLADLLDHHTHEEVSVSPRAILKRQVARARAMGFDPMMATELEFYIFENAYENLRDQGFANLKPISAYNEDYHIFQTTKEEALMRDVRNHLYGAGIPIENTKGEADSGQHEVNYRYSDALDTADNHVIVKQGVKEIAHAKGKSVTFMAKYDHRKAGSSSHVHQSLWTLDGKPAFYDATDEHGMSATMKHFLAGQLAHAQEITAFLAPYVNSYKRFCVGLFAPTKAVWSADNRTAGFRVCGVHTKAVRVECRIPGSDVNPYLCCAALLAAGLAGIENKLELEPEMKGDMYAARDAREIPKTLRAAADQLIGSKMLRAAFGDDVVEHYNHAAQWEISETDRVVTDFELQRLLERA</sequence>
<dbReference type="RefSeq" id="WP_161766861.1">
    <property type="nucleotide sequence ID" value="NZ_JAAATW010000002.1"/>
</dbReference>
<name>A0ABW9Y5J6_9RHOB</name>
<dbReference type="PANTHER" id="PTHR43785">
    <property type="entry name" value="GAMMA-GLUTAMYLPUTRESCINE SYNTHETASE"/>
    <property type="match status" value="1"/>
</dbReference>
<evidence type="ECO:0000256" key="4">
    <source>
        <dbReference type="RuleBase" id="RU000384"/>
    </source>
</evidence>
<dbReference type="EMBL" id="JAAATW010000002">
    <property type="protein sequence ID" value="NBE07847.1"/>
    <property type="molecule type" value="Genomic_DNA"/>
</dbReference>